<comment type="caution">
    <text evidence="6">The sequence shown here is derived from an EMBL/GenBank/DDBJ whole genome shotgun (WGS) entry which is preliminary data.</text>
</comment>
<keyword evidence="3 6" id="KW-0378">Hydrolase</keyword>
<name>A0ABS7TA84_9GAMM</name>
<dbReference type="InterPro" id="IPR050202">
    <property type="entry name" value="Cyt/Deoxycyt_deaminase"/>
</dbReference>
<evidence type="ECO:0000256" key="1">
    <source>
        <dbReference type="ARBA" id="ARBA00006576"/>
    </source>
</evidence>
<keyword evidence="4" id="KW-0862">Zinc</keyword>
<dbReference type="InterPro" id="IPR016192">
    <property type="entry name" value="APOBEC/CMP_deaminase_Zn-bd"/>
</dbReference>
<dbReference type="InterPro" id="IPR002125">
    <property type="entry name" value="CMP_dCMP_dom"/>
</dbReference>
<dbReference type="NCBIfam" id="NF004064">
    <property type="entry name" value="PRK05578.1"/>
    <property type="match status" value="1"/>
</dbReference>
<dbReference type="InterPro" id="IPR016193">
    <property type="entry name" value="Cytidine_deaminase-like"/>
</dbReference>
<gene>
    <name evidence="6" type="ORF">K7B09_00290</name>
</gene>
<protein>
    <submittedName>
        <fullName evidence="6">Cytidine deaminase</fullName>
        <ecNumber evidence="6">3.5.4.5</ecNumber>
    </submittedName>
</protein>
<comment type="similarity">
    <text evidence="1">Belongs to the cytidine and deoxycytidylate deaminase family.</text>
</comment>
<dbReference type="RefSeq" id="WP_223625347.1">
    <property type="nucleotide sequence ID" value="NZ_JAIQDJ010000001.1"/>
</dbReference>
<sequence length="136" mass="14082">MPDFTSLRTLAEQTAQHAYAPYSNLRVGAALRATSGAVYAGCNVENASYSIGGCAERAAIAAAVQAEGAAFRLAAIAVAAFSDTGTPLPVSPCGACRQALIEFGIEAGVSFRQPDGSWVEVDVDALLPYRFILPAQ</sequence>
<dbReference type="EC" id="3.5.4.5" evidence="6"/>
<organism evidence="6 7">
    <name type="scientific">Thermomonas beijingensis</name>
    <dbReference type="NCBI Taxonomy" id="2872701"/>
    <lineage>
        <taxon>Bacteria</taxon>
        <taxon>Pseudomonadati</taxon>
        <taxon>Pseudomonadota</taxon>
        <taxon>Gammaproteobacteria</taxon>
        <taxon>Lysobacterales</taxon>
        <taxon>Lysobacteraceae</taxon>
        <taxon>Thermomonas</taxon>
    </lineage>
</organism>
<evidence type="ECO:0000313" key="6">
    <source>
        <dbReference type="EMBL" id="MBZ4184765.1"/>
    </source>
</evidence>
<reference evidence="6" key="1">
    <citation type="submission" date="2021-09" db="EMBL/GenBank/DDBJ databases">
        <authorList>
            <person name="Wu T."/>
            <person name="Guo S.Z."/>
        </authorList>
    </citation>
    <scope>NUCLEOTIDE SEQUENCE</scope>
    <source>
        <strain evidence="6">RSS-23</strain>
    </source>
</reference>
<keyword evidence="2" id="KW-0479">Metal-binding</keyword>
<proteinExistence type="inferred from homology"/>
<evidence type="ECO:0000256" key="4">
    <source>
        <dbReference type="ARBA" id="ARBA00022833"/>
    </source>
</evidence>
<evidence type="ECO:0000256" key="2">
    <source>
        <dbReference type="ARBA" id="ARBA00022723"/>
    </source>
</evidence>
<dbReference type="Proteomes" id="UP001430290">
    <property type="component" value="Unassembled WGS sequence"/>
</dbReference>
<dbReference type="PROSITE" id="PS51747">
    <property type="entry name" value="CYT_DCMP_DEAMINASES_2"/>
    <property type="match status" value="1"/>
</dbReference>
<keyword evidence="7" id="KW-1185">Reference proteome</keyword>
<dbReference type="SUPFAM" id="SSF53927">
    <property type="entry name" value="Cytidine deaminase-like"/>
    <property type="match status" value="1"/>
</dbReference>
<dbReference type="PANTHER" id="PTHR11644">
    <property type="entry name" value="CYTIDINE DEAMINASE"/>
    <property type="match status" value="1"/>
</dbReference>
<dbReference type="PANTHER" id="PTHR11644:SF2">
    <property type="entry name" value="CYTIDINE DEAMINASE"/>
    <property type="match status" value="1"/>
</dbReference>
<feature type="domain" description="CMP/dCMP-type deaminase" evidence="5">
    <location>
        <begin position="2"/>
        <end position="134"/>
    </location>
</feature>
<evidence type="ECO:0000313" key="7">
    <source>
        <dbReference type="Proteomes" id="UP001430290"/>
    </source>
</evidence>
<dbReference type="Gene3D" id="3.40.140.10">
    <property type="entry name" value="Cytidine Deaminase, domain 2"/>
    <property type="match status" value="1"/>
</dbReference>
<dbReference type="PROSITE" id="PS00903">
    <property type="entry name" value="CYT_DCMP_DEAMINASES_1"/>
    <property type="match status" value="1"/>
</dbReference>
<dbReference type="CDD" id="cd01283">
    <property type="entry name" value="cytidine_deaminase"/>
    <property type="match status" value="1"/>
</dbReference>
<dbReference type="EMBL" id="JAIQDJ010000001">
    <property type="protein sequence ID" value="MBZ4184765.1"/>
    <property type="molecule type" value="Genomic_DNA"/>
</dbReference>
<accession>A0ABS7TA84</accession>
<dbReference type="GO" id="GO:0004126">
    <property type="term" value="F:cytidine deaminase activity"/>
    <property type="evidence" value="ECO:0007669"/>
    <property type="project" value="UniProtKB-EC"/>
</dbReference>
<dbReference type="Pfam" id="PF00383">
    <property type="entry name" value="dCMP_cyt_deam_1"/>
    <property type="match status" value="1"/>
</dbReference>
<evidence type="ECO:0000256" key="3">
    <source>
        <dbReference type="ARBA" id="ARBA00022801"/>
    </source>
</evidence>
<evidence type="ECO:0000259" key="5">
    <source>
        <dbReference type="PROSITE" id="PS51747"/>
    </source>
</evidence>